<protein>
    <submittedName>
        <fullName evidence="2">Isochorismatase family protein</fullName>
    </submittedName>
</protein>
<proteinExistence type="predicted"/>
<dbReference type="PANTHER" id="PTHR43559">
    <property type="entry name" value="HYDROLASE YCAC-RELATED"/>
    <property type="match status" value="1"/>
</dbReference>
<comment type="caution">
    <text evidence="2">The sequence shown here is derived from an EMBL/GenBank/DDBJ whole genome shotgun (WGS) entry which is preliminary data.</text>
</comment>
<name>A0A4S5E1D8_9MICC</name>
<dbReference type="Pfam" id="PF00857">
    <property type="entry name" value="Isochorismatase"/>
    <property type="match status" value="1"/>
</dbReference>
<dbReference type="PANTHER" id="PTHR43559:SF1">
    <property type="entry name" value="HYDROLASE"/>
    <property type="match status" value="1"/>
</dbReference>
<dbReference type="Proteomes" id="UP000305233">
    <property type="component" value="Unassembled WGS sequence"/>
</dbReference>
<accession>A0A4S5E1D8</accession>
<feature type="domain" description="Isochorismatase-like" evidence="1">
    <location>
        <begin position="27"/>
        <end position="176"/>
    </location>
</feature>
<evidence type="ECO:0000259" key="1">
    <source>
        <dbReference type="Pfam" id="PF00857"/>
    </source>
</evidence>
<sequence>MAKTQPEPVRDPASDNLLAPENCVIALIDYQDTQFGSVTTSSRERLLLNIRVLCEASTRWDVPVVVSTVGVGLGANEGTVEEIMARLPEGTKEIDRTGDNAWEDPDFRAAVEATGRRKVVIGGLWTEVCVTFPTLDMRREGYEVYPVADAIAGVSPEAHSNALERMRQAGATPITALQFASELMRNWARPSANNLREIMGWYFPEKSELDASESGGVRR</sequence>
<keyword evidence="3" id="KW-1185">Reference proteome</keyword>
<gene>
    <name evidence="2" type="ORF">E8P82_12695</name>
</gene>
<dbReference type="InterPro" id="IPR053152">
    <property type="entry name" value="Hydrolase_YcaC-like"/>
</dbReference>
<dbReference type="InterPro" id="IPR000868">
    <property type="entry name" value="Isochorismatase-like_dom"/>
</dbReference>
<dbReference type="InterPro" id="IPR036380">
    <property type="entry name" value="Isochorismatase-like_sf"/>
</dbReference>
<dbReference type="AlphaFoldDB" id="A0A4S5E1D8"/>
<dbReference type="EMBL" id="SSWH01000012">
    <property type="protein sequence ID" value="THJ65165.1"/>
    <property type="molecule type" value="Genomic_DNA"/>
</dbReference>
<dbReference type="Gene3D" id="3.40.50.850">
    <property type="entry name" value="Isochorismatase-like"/>
    <property type="match status" value="1"/>
</dbReference>
<dbReference type="SUPFAM" id="SSF52499">
    <property type="entry name" value="Isochorismatase-like hydrolases"/>
    <property type="match status" value="1"/>
</dbReference>
<dbReference type="RefSeq" id="WP_136455393.1">
    <property type="nucleotide sequence ID" value="NZ_SSWH01000012.1"/>
</dbReference>
<evidence type="ECO:0000313" key="2">
    <source>
        <dbReference type="EMBL" id="THJ65165.1"/>
    </source>
</evidence>
<organism evidence="2 3">
    <name type="scientific">Arthrobacter echini</name>
    <dbReference type="NCBI Taxonomy" id="1529066"/>
    <lineage>
        <taxon>Bacteria</taxon>
        <taxon>Bacillati</taxon>
        <taxon>Actinomycetota</taxon>
        <taxon>Actinomycetes</taxon>
        <taxon>Micrococcales</taxon>
        <taxon>Micrococcaceae</taxon>
        <taxon>Arthrobacter</taxon>
    </lineage>
</organism>
<reference evidence="2 3" key="1">
    <citation type="submission" date="2019-04" db="EMBL/GenBank/DDBJ databases">
        <authorList>
            <person name="Liu Q."/>
            <person name="Xin Y.-H."/>
        </authorList>
    </citation>
    <scope>NUCLEOTIDE SEQUENCE [LARGE SCALE GENOMIC DNA]</scope>
    <source>
        <strain evidence="2 3">AM23</strain>
    </source>
</reference>
<dbReference type="OrthoDB" id="9789777at2"/>
<evidence type="ECO:0000313" key="3">
    <source>
        <dbReference type="Proteomes" id="UP000305233"/>
    </source>
</evidence>